<accession>A0A5P2FVC6</accession>
<feature type="signal peptide" evidence="1">
    <location>
        <begin position="1"/>
        <end position="18"/>
    </location>
</feature>
<name>A0A5P2FVC6_9BACT</name>
<dbReference type="KEGG" id="arac:E0W69_001800"/>
<dbReference type="Pfam" id="PF11276">
    <property type="entry name" value="DUF3078"/>
    <property type="match status" value="1"/>
</dbReference>
<dbReference type="EMBL" id="CP044016">
    <property type="protein sequence ID" value="QES87446.1"/>
    <property type="molecule type" value="Genomic_DNA"/>
</dbReference>
<evidence type="ECO:0000313" key="2">
    <source>
        <dbReference type="EMBL" id="QES87446.1"/>
    </source>
</evidence>
<feature type="chain" id="PRO_5024415312" evidence="1">
    <location>
        <begin position="19"/>
        <end position="316"/>
    </location>
</feature>
<organism evidence="2 3">
    <name type="scientific">Rhizosphaericola mali</name>
    <dbReference type="NCBI Taxonomy" id="2545455"/>
    <lineage>
        <taxon>Bacteria</taxon>
        <taxon>Pseudomonadati</taxon>
        <taxon>Bacteroidota</taxon>
        <taxon>Chitinophagia</taxon>
        <taxon>Chitinophagales</taxon>
        <taxon>Chitinophagaceae</taxon>
        <taxon>Rhizosphaericola</taxon>
    </lineage>
</organism>
<keyword evidence="1" id="KW-0732">Signal</keyword>
<sequence>MKKILFTLSILTAIGVNAQDTRKDILSDASMTITKDKADTTSKPWLLGGVLNLNGAQTNLSNWSAGGDDYSLSINALADLHAYYKKGKQNWDNMLTFNYGYIKTTSLGNRKNSDRIDLLSRYGYSLNKNWEFGGLFNFRTQAFAGYTYGTTDNVTTKTYSSNFFSPAYVSIGPGFTYHPTNNNNLNIYISPASARWIIVSSKFLNNQGLYGVDSGKTIKTQIGAYLSANYTTNITKTLSYIGRLDLFSDYLDKPQNVYMYMTNMFALKISKILSATWNYNMIYDDKTRLFGPTGKGARLQTQSIIGVGILYKFDNK</sequence>
<evidence type="ECO:0000313" key="3">
    <source>
        <dbReference type="Proteomes" id="UP000292424"/>
    </source>
</evidence>
<dbReference type="Proteomes" id="UP000292424">
    <property type="component" value="Chromosome"/>
</dbReference>
<evidence type="ECO:0000256" key="1">
    <source>
        <dbReference type="SAM" id="SignalP"/>
    </source>
</evidence>
<proteinExistence type="predicted"/>
<reference evidence="2 3" key="1">
    <citation type="submission" date="2019-09" db="EMBL/GenBank/DDBJ databases">
        <title>Complete genome sequence of Arachidicoccus sp. B3-10 isolated from apple orchard soil.</title>
        <authorList>
            <person name="Kim H.S."/>
            <person name="Han K.-I."/>
            <person name="Suh M.K."/>
            <person name="Lee K.C."/>
            <person name="Eom M.K."/>
            <person name="Kim J.-S."/>
            <person name="Kang S.W."/>
            <person name="Sin Y."/>
            <person name="Lee J.-S."/>
        </authorList>
    </citation>
    <scope>NUCLEOTIDE SEQUENCE [LARGE SCALE GENOMIC DNA]</scope>
    <source>
        <strain evidence="2 3">B3-10</strain>
    </source>
</reference>
<dbReference type="RefSeq" id="WP_131328323.1">
    <property type="nucleotide sequence ID" value="NZ_CP044016.1"/>
</dbReference>
<gene>
    <name evidence="2" type="ORF">E0W69_001800</name>
</gene>
<dbReference type="OrthoDB" id="1495718at2"/>
<dbReference type="AlphaFoldDB" id="A0A5P2FVC6"/>
<dbReference type="InterPro" id="IPR021428">
    <property type="entry name" value="DUF3078"/>
</dbReference>
<keyword evidence="3" id="KW-1185">Reference proteome</keyword>
<protein>
    <submittedName>
        <fullName evidence="2">DUF3078 domain-containing protein</fullName>
    </submittedName>
</protein>